<comment type="similarity">
    <text evidence="7">Belongs to the transglycosylase MltG family.</text>
</comment>
<comment type="function">
    <text evidence="7">Functions as a peptidoglycan terminase that cleaves nascent peptidoglycan strands endolytically to terminate their elongation.</text>
</comment>
<evidence type="ECO:0000313" key="9">
    <source>
        <dbReference type="Proteomes" id="UP000219947"/>
    </source>
</evidence>
<keyword evidence="3 7" id="KW-1133">Transmembrane helix</keyword>
<gene>
    <name evidence="7" type="primary">mltG</name>
    <name evidence="8" type="ORF">CRM92_01930</name>
</gene>
<evidence type="ECO:0000313" key="8">
    <source>
        <dbReference type="EMBL" id="PEN16822.1"/>
    </source>
</evidence>
<dbReference type="Proteomes" id="UP000219947">
    <property type="component" value="Unassembled WGS sequence"/>
</dbReference>
<evidence type="ECO:0000256" key="2">
    <source>
        <dbReference type="ARBA" id="ARBA00022692"/>
    </source>
</evidence>
<dbReference type="GO" id="GO:0005886">
    <property type="term" value="C:plasma membrane"/>
    <property type="evidence" value="ECO:0007669"/>
    <property type="project" value="UniProtKB-SubCell"/>
</dbReference>
<dbReference type="GO" id="GO:0008932">
    <property type="term" value="F:lytic endotransglycosylase activity"/>
    <property type="evidence" value="ECO:0007669"/>
    <property type="project" value="UniProtKB-UniRule"/>
</dbReference>
<accession>A0A2A8D756</accession>
<dbReference type="HAMAP" id="MF_02065">
    <property type="entry name" value="MltG"/>
    <property type="match status" value="1"/>
</dbReference>
<evidence type="ECO:0000256" key="4">
    <source>
        <dbReference type="ARBA" id="ARBA00023136"/>
    </source>
</evidence>
<keyword evidence="4 7" id="KW-0472">Membrane</keyword>
<dbReference type="NCBIfam" id="TIGR00247">
    <property type="entry name" value="endolytic transglycosylase MltG"/>
    <property type="match status" value="1"/>
</dbReference>
<keyword evidence="9" id="KW-1185">Reference proteome</keyword>
<evidence type="ECO:0000256" key="7">
    <source>
        <dbReference type="HAMAP-Rule" id="MF_02065"/>
    </source>
</evidence>
<keyword evidence="6 7" id="KW-0961">Cell wall biogenesis/degradation</keyword>
<dbReference type="GO" id="GO:0071555">
    <property type="term" value="P:cell wall organization"/>
    <property type="evidence" value="ECO:0007669"/>
    <property type="project" value="UniProtKB-KW"/>
</dbReference>
<keyword evidence="5 7" id="KW-0456">Lyase</keyword>
<protein>
    <recommendedName>
        <fullName evidence="7">Endolytic murein transglycosylase</fullName>
        <ecNumber evidence="7">4.2.2.29</ecNumber>
    </recommendedName>
    <alternativeName>
        <fullName evidence="7">Peptidoglycan lytic transglycosylase</fullName>
    </alternativeName>
    <alternativeName>
        <fullName evidence="7">Peptidoglycan polymerization terminase</fullName>
    </alternativeName>
</protein>
<sequence length="403" mass="44889">MTEEPTKQRTRESSLSELLSPTLAESQAGIRGITLEDEVVTARELRARKRRRHTIMATALSVFAVVLIVLGVIFVQRYDINPFKNRDYSGSGNGEPVSFTIEQGESTAQIAQALKEKDIIADPGKFIDVYQKEANGKTLKAGTYELQKQMSSSSVVKNLVDSDNNIFYIAVQQGKRMNETVDIIAKATEGKISRRDIEAAMSHPEEYGIPKNFPSMEGWLHPGEYRIPKEGTDAKKIIEAMVSRTKADLQEAGVSGDQRTFEVLTKASIVELEAQPKDYVAVAGIINNRLNNPKGETNGLIQSDATVTYGLGVRSYHLTEEQKADKNNKYNTYANTGLPAGPIASPGLSSIKAVANPENNPYYYWVTVDLDTGETKYSRTYKEHQKYVDEYNQWCEEHSGRCK</sequence>
<keyword evidence="1 7" id="KW-1003">Cell membrane</keyword>
<feature type="transmembrane region" description="Helical" evidence="7">
    <location>
        <begin position="55"/>
        <end position="75"/>
    </location>
</feature>
<dbReference type="InterPro" id="IPR003770">
    <property type="entry name" value="MLTG-like"/>
</dbReference>
<dbReference type="EMBL" id="PDEV01000001">
    <property type="protein sequence ID" value="PEN16822.1"/>
    <property type="molecule type" value="Genomic_DNA"/>
</dbReference>
<evidence type="ECO:0000256" key="6">
    <source>
        <dbReference type="ARBA" id="ARBA00023316"/>
    </source>
</evidence>
<dbReference type="Gene3D" id="3.30.1490.480">
    <property type="entry name" value="Endolytic murein transglycosylase"/>
    <property type="match status" value="1"/>
</dbReference>
<reference evidence="8" key="1">
    <citation type="submission" date="2017-10" db="EMBL/GenBank/DDBJ databases">
        <title>Kefir isolates.</title>
        <authorList>
            <person name="Kim Y."/>
            <person name="Blasche S."/>
        </authorList>
    </citation>
    <scope>NUCLEOTIDE SEQUENCE [LARGE SCALE GENOMIC DNA]</scope>
    <source>
        <strain evidence="8">OG2-2</strain>
    </source>
</reference>
<dbReference type="PANTHER" id="PTHR30518">
    <property type="entry name" value="ENDOLYTIC MUREIN TRANSGLYCOSYLASE"/>
    <property type="match status" value="1"/>
</dbReference>
<evidence type="ECO:0000256" key="3">
    <source>
        <dbReference type="ARBA" id="ARBA00022989"/>
    </source>
</evidence>
<dbReference type="AlphaFoldDB" id="A0A2A8D756"/>
<evidence type="ECO:0000256" key="5">
    <source>
        <dbReference type="ARBA" id="ARBA00023239"/>
    </source>
</evidence>
<feature type="site" description="Important for catalytic activity" evidence="7">
    <location>
        <position position="273"/>
    </location>
</feature>
<proteinExistence type="inferred from homology"/>
<evidence type="ECO:0000256" key="1">
    <source>
        <dbReference type="ARBA" id="ARBA00022475"/>
    </source>
</evidence>
<name>A0A2A8D756_9MICC</name>
<dbReference type="PANTHER" id="PTHR30518:SF2">
    <property type="entry name" value="ENDOLYTIC MUREIN TRANSGLYCOSYLASE"/>
    <property type="match status" value="1"/>
</dbReference>
<organism evidence="8 9">
    <name type="scientific">Rothia dentocariosa</name>
    <dbReference type="NCBI Taxonomy" id="2047"/>
    <lineage>
        <taxon>Bacteria</taxon>
        <taxon>Bacillati</taxon>
        <taxon>Actinomycetota</taxon>
        <taxon>Actinomycetes</taxon>
        <taxon>Micrococcales</taxon>
        <taxon>Micrococcaceae</taxon>
        <taxon>Rothia</taxon>
    </lineage>
</organism>
<dbReference type="EC" id="4.2.2.29" evidence="7"/>
<comment type="subcellular location">
    <subcellularLocation>
        <location evidence="7">Cell membrane</location>
        <topology evidence="7">Single-pass membrane protein</topology>
    </subcellularLocation>
</comment>
<comment type="catalytic activity">
    <reaction evidence="7">
        <text>a peptidoglycan chain = a peptidoglycan chain with N-acetyl-1,6-anhydromuramyl-[peptide] at the reducing end + a peptidoglycan chain with N-acetylglucosamine at the non-reducing end.</text>
        <dbReference type="EC" id="4.2.2.29"/>
    </reaction>
</comment>
<dbReference type="RefSeq" id="WP_098042233.1">
    <property type="nucleotide sequence ID" value="NZ_CAUOPE010000003.1"/>
</dbReference>
<dbReference type="GO" id="GO:0009252">
    <property type="term" value="P:peptidoglycan biosynthetic process"/>
    <property type="evidence" value="ECO:0007669"/>
    <property type="project" value="UniProtKB-UniRule"/>
</dbReference>
<comment type="caution">
    <text evidence="8">The sequence shown here is derived from an EMBL/GenBank/DDBJ whole genome shotgun (WGS) entry which is preliminary data.</text>
</comment>
<keyword evidence="2 7" id="KW-0812">Transmembrane</keyword>
<dbReference type="Pfam" id="PF02618">
    <property type="entry name" value="YceG"/>
    <property type="match status" value="1"/>
</dbReference>